<dbReference type="EMBL" id="MCGG01000078">
    <property type="protein sequence ID" value="OEJ64144.1"/>
    <property type="molecule type" value="Genomic_DNA"/>
</dbReference>
<dbReference type="SUPFAM" id="SSF88697">
    <property type="entry name" value="PUA domain-like"/>
    <property type="match status" value="1"/>
</dbReference>
<dbReference type="InterPro" id="IPR046336">
    <property type="entry name" value="Lon_prtase_N_sf"/>
</dbReference>
<dbReference type="OrthoDB" id="9806457at2"/>
<organism evidence="2 3">
    <name type="scientific">Magnetovibrio blakemorei</name>
    <dbReference type="NCBI Taxonomy" id="28181"/>
    <lineage>
        <taxon>Bacteria</taxon>
        <taxon>Pseudomonadati</taxon>
        <taxon>Pseudomonadota</taxon>
        <taxon>Alphaproteobacteria</taxon>
        <taxon>Rhodospirillales</taxon>
        <taxon>Magnetovibrionaceae</taxon>
        <taxon>Magnetovibrio</taxon>
    </lineage>
</organism>
<accession>A0A1E5Q3S8</accession>
<dbReference type="Gene3D" id="2.30.130.40">
    <property type="entry name" value="LON domain-like"/>
    <property type="match status" value="1"/>
</dbReference>
<reference evidence="3" key="1">
    <citation type="submission" date="2016-07" db="EMBL/GenBank/DDBJ databases">
        <authorList>
            <person name="Florea S."/>
            <person name="Webb J.S."/>
            <person name="Jaromczyk J."/>
            <person name="Schardl C.L."/>
        </authorList>
    </citation>
    <scope>NUCLEOTIDE SEQUENCE [LARGE SCALE GENOMIC DNA]</scope>
    <source>
        <strain evidence="3">MV-1</strain>
    </source>
</reference>
<dbReference type="Proteomes" id="UP000095347">
    <property type="component" value="Unassembled WGS sequence"/>
</dbReference>
<sequence>MSRARNAFHLPQRLAVFPLPGTVLMPYGHLPLNIFEPRYIHMIDDALGKGRIIGMIQPRQGGSDLVADDALLYDVGTAGRIIQFHDSGDGRYLITLEGLSRFRFQADIASDPARGYRWVEADYSLYEDDLNVVDVADEPGRERLLELMSRYFGKNDIDADWNAVSQAPYEALVASLSMSCPFAPQEKQALLECPTFQDRARMLISLFEMSGDTNASPALRH</sequence>
<dbReference type="PANTHER" id="PTHR46732">
    <property type="entry name" value="ATP-DEPENDENT PROTEASE LA (LON) DOMAIN PROTEIN"/>
    <property type="match status" value="1"/>
</dbReference>
<dbReference type="InterPro" id="IPR003111">
    <property type="entry name" value="Lon_prtase_N"/>
</dbReference>
<dbReference type="SMART" id="SM00464">
    <property type="entry name" value="LON"/>
    <property type="match status" value="1"/>
</dbReference>
<feature type="domain" description="Lon N-terminal" evidence="1">
    <location>
        <begin position="14"/>
        <end position="211"/>
    </location>
</feature>
<evidence type="ECO:0000313" key="2">
    <source>
        <dbReference type="EMBL" id="OEJ64144.1"/>
    </source>
</evidence>
<gene>
    <name evidence="2" type="ORF">BEN30_01515</name>
</gene>
<proteinExistence type="predicted"/>
<dbReference type="InterPro" id="IPR015947">
    <property type="entry name" value="PUA-like_sf"/>
</dbReference>
<dbReference type="PROSITE" id="PS51787">
    <property type="entry name" value="LON_N"/>
    <property type="match status" value="1"/>
</dbReference>
<dbReference type="AlphaFoldDB" id="A0A1E5Q3S8"/>
<comment type="caution">
    <text evidence="2">The sequence shown here is derived from an EMBL/GenBank/DDBJ whole genome shotgun (WGS) entry which is preliminary data.</text>
</comment>
<evidence type="ECO:0000313" key="3">
    <source>
        <dbReference type="Proteomes" id="UP000095347"/>
    </source>
</evidence>
<dbReference type="STRING" id="28181.BEN30_01515"/>
<dbReference type="Pfam" id="PF02190">
    <property type="entry name" value="LON_substr_bdg"/>
    <property type="match status" value="1"/>
</dbReference>
<keyword evidence="3" id="KW-1185">Reference proteome</keyword>
<dbReference type="RefSeq" id="WP_069959492.1">
    <property type="nucleotide sequence ID" value="NZ_MCGG01000078.1"/>
</dbReference>
<protein>
    <recommendedName>
        <fullName evidence="1">Lon N-terminal domain-containing protein</fullName>
    </recommendedName>
</protein>
<name>A0A1E5Q3S8_9PROT</name>
<evidence type="ECO:0000259" key="1">
    <source>
        <dbReference type="PROSITE" id="PS51787"/>
    </source>
</evidence>
<dbReference type="PANTHER" id="PTHR46732:SF8">
    <property type="entry name" value="ATP-DEPENDENT PROTEASE LA (LON) DOMAIN PROTEIN"/>
    <property type="match status" value="1"/>
</dbReference>